<dbReference type="EMBL" id="JBBJCI010000142">
    <property type="protein sequence ID" value="KAK7242565.1"/>
    <property type="molecule type" value="Genomic_DNA"/>
</dbReference>
<dbReference type="SUPFAM" id="SSF52499">
    <property type="entry name" value="Isochorismatase-like hydrolases"/>
    <property type="match status" value="1"/>
</dbReference>
<proteinExistence type="inferred from homology"/>
<gene>
    <name evidence="3" type="ORF">SO694_00017494</name>
</gene>
<keyword evidence="4" id="KW-1185">Reference proteome</keyword>
<accession>A0ABR1G2L9</accession>
<evidence type="ECO:0000256" key="1">
    <source>
        <dbReference type="ARBA" id="ARBA00006336"/>
    </source>
</evidence>
<dbReference type="PANTHER" id="PTHR11080">
    <property type="entry name" value="PYRAZINAMIDASE/NICOTINAMIDASE"/>
    <property type="match status" value="1"/>
</dbReference>
<dbReference type="Proteomes" id="UP001363151">
    <property type="component" value="Unassembled WGS sequence"/>
</dbReference>
<dbReference type="Gene3D" id="3.40.50.850">
    <property type="entry name" value="Isochorismatase-like"/>
    <property type="match status" value="1"/>
</dbReference>
<dbReference type="InterPro" id="IPR036380">
    <property type="entry name" value="Isochorismatase-like_sf"/>
</dbReference>
<protein>
    <submittedName>
        <fullName evidence="3">Carbon-nitrogen hydrolase</fullName>
    </submittedName>
</protein>
<dbReference type="InterPro" id="IPR052347">
    <property type="entry name" value="Isochorismatase_Nicotinamidase"/>
</dbReference>
<sequence length="314" mass="33339">MAATRAATLVGGDGIAGGDVCLVIIDPQNDFHDGGSLAVPGADDDTKRTAAFLEKHADRIDTVLVTLDSHQTRHIANPSFWEKPDDAAARPLPFTVIGSKALADGAWRARDPALRDWAKSYVAALEAGGRFALVVWPEHCILGTEGHAVRSPLKEALAAWSRSRNKDVAYLLKGMNNKTEMYSCFKAEVELDDDATTKLNAPLIASLAAHKAVVCCGQAKSHCVNYSVRDMVAAWPAGTPLSNLVLLKDATSPVVSFEKAAADFEAEMAAAASRAASSPGAPSASSNFWTSSIKLPPWTPRADAAVDRRFPSAM</sequence>
<reference evidence="3 4" key="1">
    <citation type="submission" date="2024-03" db="EMBL/GenBank/DDBJ databases">
        <title>Aureococcus anophagefferens CCMP1851 and Kratosvirus quantuckense: Draft genome of a second virus-susceptible host strain in the model system.</title>
        <authorList>
            <person name="Chase E."/>
            <person name="Truchon A.R."/>
            <person name="Schepens W."/>
            <person name="Wilhelm S.W."/>
        </authorList>
    </citation>
    <scope>NUCLEOTIDE SEQUENCE [LARGE SCALE GENOMIC DNA]</scope>
    <source>
        <strain evidence="3 4">CCMP1851</strain>
    </source>
</reference>
<dbReference type="GO" id="GO:0016787">
    <property type="term" value="F:hydrolase activity"/>
    <property type="evidence" value="ECO:0007669"/>
    <property type="project" value="UniProtKB-KW"/>
</dbReference>
<comment type="caution">
    <text evidence="3">The sequence shown here is derived from an EMBL/GenBank/DDBJ whole genome shotgun (WGS) entry which is preliminary data.</text>
</comment>
<organism evidence="3 4">
    <name type="scientific">Aureococcus anophagefferens</name>
    <name type="common">Harmful bloom alga</name>
    <dbReference type="NCBI Taxonomy" id="44056"/>
    <lineage>
        <taxon>Eukaryota</taxon>
        <taxon>Sar</taxon>
        <taxon>Stramenopiles</taxon>
        <taxon>Ochrophyta</taxon>
        <taxon>Pelagophyceae</taxon>
        <taxon>Pelagomonadales</taxon>
        <taxon>Pelagomonadaceae</taxon>
        <taxon>Aureococcus</taxon>
    </lineage>
</organism>
<evidence type="ECO:0000256" key="2">
    <source>
        <dbReference type="ARBA" id="ARBA00022801"/>
    </source>
</evidence>
<dbReference type="PANTHER" id="PTHR11080:SF2">
    <property type="entry name" value="LD05707P"/>
    <property type="match status" value="1"/>
</dbReference>
<evidence type="ECO:0000313" key="3">
    <source>
        <dbReference type="EMBL" id="KAK7242565.1"/>
    </source>
</evidence>
<name>A0ABR1G2L9_AURAN</name>
<evidence type="ECO:0000313" key="4">
    <source>
        <dbReference type="Proteomes" id="UP001363151"/>
    </source>
</evidence>
<keyword evidence="2 3" id="KW-0378">Hydrolase</keyword>
<comment type="similarity">
    <text evidence="1">Belongs to the isochorismatase family.</text>
</comment>